<proteinExistence type="predicted"/>
<feature type="compositionally biased region" description="Basic and acidic residues" evidence="1">
    <location>
        <begin position="312"/>
        <end position="334"/>
    </location>
</feature>
<evidence type="ECO:0000256" key="1">
    <source>
        <dbReference type="SAM" id="MobiDB-lite"/>
    </source>
</evidence>
<accession>A0A250FPY3</accession>
<dbReference type="RefSeq" id="WP_095910457.1">
    <property type="nucleotide sequence ID" value="NZ_CP022386.1"/>
</dbReference>
<dbReference type="Proteomes" id="UP000217250">
    <property type="component" value="Chromosome"/>
</dbReference>
<name>A0A250FPY3_9FLAO</name>
<reference evidence="3" key="1">
    <citation type="submission" date="2017-06" db="EMBL/GenBank/DDBJ databases">
        <title>Capnocytophaga spp. assemblies.</title>
        <authorList>
            <person name="Gulvik C.A."/>
        </authorList>
    </citation>
    <scope>NUCLEOTIDE SEQUENCE [LARGE SCALE GENOMIC DNA]</scope>
    <source>
        <strain evidence="3">H1496</strain>
    </source>
</reference>
<sequence>MGLLDLFKKKKFDETDLKSITYKRYWLDPISTILIPTDWEVSNTDRFLAKSADDRANLTVMSSEEPIKGEITKAFFEKLKGDFFKEYERDGFTALDETTSNERYISKTFQTYDEVEYHFTCAKKIDDKAIITELILRHKEPYSLEMRELVDKIGMSIQYVADFTRLFAERLITKNPNVQVRKTKGLEIEWMLKSEPGQLITSFLDNAYAEYMHRSDFYLSEIIEKYASSILETIPKEKPKPKPQPQPTAKPQPEKPKQEPPKVITPEPPKEESIIIATPPPVEKVKEEPKKEEVTAKAEPIIELSGGTETVAKEAVTRQKPTDKEEIVKEEKEPQNTQEKTQEMPAMKETPGSMAKKAESPIFPDISKFVPQAKLEEEKTITKEETPIEISESLKDILDVAINLDTTQETPAAMTTPEPVAPVIPIETPATPVETPVATVEEPHEEPLMDENATEVVSGNIIIKKEEIFPLVRTTSFINDLKRELPDLLYENINSELGVIYLVRNEKVSLTTGDLKNLRLDRLALKSLAVQNLIDQVEVGVEEEGSRYTIVADGKFEASFLVVSELWSKDNIPVEGTITIGVPSNNVLLITGSGNAADMNWIRHRVAQAYVESNIPISDKLFEIKGNTLIPLEF</sequence>
<dbReference type="GeneID" id="84809674"/>
<protein>
    <recommendedName>
        <fullName evidence="4">DUF1444 family protein</fullName>
    </recommendedName>
</protein>
<evidence type="ECO:0008006" key="4">
    <source>
        <dbReference type="Google" id="ProtNLM"/>
    </source>
</evidence>
<organism evidence="2 3">
    <name type="scientific">Capnocytophaga gingivalis</name>
    <dbReference type="NCBI Taxonomy" id="1017"/>
    <lineage>
        <taxon>Bacteria</taxon>
        <taxon>Pseudomonadati</taxon>
        <taxon>Bacteroidota</taxon>
        <taxon>Flavobacteriia</taxon>
        <taxon>Flavobacteriales</taxon>
        <taxon>Flavobacteriaceae</taxon>
        <taxon>Capnocytophaga</taxon>
    </lineage>
</organism>
<gene>
    <name evidence="2" type="ORF">CGC50_08365</name>
</gene>
<dbReference type="Pfam" id="PF07285">
    <property type="entry name" value="DUF1444"/>
    <property type="match status" value="1"/>
</dbReference>
<feature type="compositionally biased region" description="Basic and acidic residues" evidence="1">
    <location>
        <begin position="283"/>
        <end position="294"/>
    </location>
</feature>
<feature type="region of interest" description="Disordered" evidence="1">
    <location>
        <begin position="312"/>
        <end position="349"/>
    </location>
</feature>
<dbReference type="KEGG" id="cgh:CGC50_08365"/>
<evidence type="ECO:0000313" key="2">
    <source>
        <dbReference type="EMBL" id="ATA87170.1"/>
    </source>
</evidence>
<dbReference type="EMBL" id="CP022386">
    <property type="protein sequence ID" value="ATA87170.1"/>
    <property type="molecule type" value="Genomic_DNA"/>
</dbReference>
<dbReference type="OrthoDB" id="645979at2"/>
<dbReference type="InterPro" id="IPR010838">
    <property type="entry name" value="DUF1444"/>
</dbReference>
<feature type="region of interest" description="Disordered" evidence="1">
    <location>
        <begin position="235"/>
        <end position="294"/>
    </location>
</feature>
<dbReference type="AlphaFoldDB" id="A0A250FPY3"/>
<evidence type="ECO:0000313" key="3">
    <source>
        <dbReference type="Proteomes" id="UP000217250"/>
    </source>
</evidence>